<keyword evidence="2" id="KW-1185">Reference proteome</keyword>
<feature type="domain" description="VWFD" evidence="1">
    <location>
        <begin position="1"/>
        <end position="110"/>
    </location>
</feature>
<dbReference type="InterPro" id="IPR001846">
    <property type="entry name" value="VWF_type-D"/>
</dbReference>
<dbReference type="PROSITE" id="PS51233">
    <property type="entry name" value="VWFD"/>
    <property type="match status" value="1"/>
</dbReference>
<dbReference type="Proteomes" id="UP000694865">
    <property type="component" value="Unplaced"/>
</dbReference>
<dbReference type="Pfam" id="PF00094">
    <property type="entry name" value="VWD"/>
    <property type="match status" value="1"/>
</dbReference>
<evidence type="ECO:0000259" key="1">
    <source>
        <dbReference type="PROSITE" id="PS51233"/>
    </source>
</evidence>
<accession>A0ABM0LYF0</accession>
<dbReference type="PANTHER" id="PTHR37860:SF1">
    <property type="match status" value="1"/>
</dbReference>
<organism evidence="2 3">
    <name type="scientific">Saccoglossus kowalevskii</name>
    <name type="common">Acorn worm</name>
    <dbReference type="NCBI Taxonomy" id="10224"/>
    <lineage>
        <taxon>Eukaryota</taxon>
        <taxon>Metazoa</taxon>
        <taxon>Hemichordata</taxon>
        <taxon>Enteropneusta</taxon>
        <taxon>Harrimaniidae</taxon>
        <taxon>Saccoglossus</taxon>
    </lineage>
</organism>
<name>A0ABM0LYF0_SACKO</name>
<reference evidence="3" key="1">
    <citation type="submission" date="2025-08" db="UniProtKB">
        <authorList>
            <consortium name="RefSeq"/>
        </authorList>
    </citation>
    <scope>IDENTIFICATION</scope>
    <source>
        <tissue evidence="3">Testes</tissue>
    </source>
</reference>
<proteinExistence type="predicted"/>
<protein>
    <submittedName>
        <fullName evidence="3">IgGFc-binding protein-like</fullName>
    </submittedName>
</protein>
<dbReference type="RefSeq" id="XP_006812791.1">
    <property type="nucleotide sequence ID" value="XM_006812728.1"/>
</dbReference>
<evidence type="ECO:0000313" key="3">
    <source>
        <dbReference type="RefSeq" id="XP_006812791.1"/>
    </source>
</evidence>
<sequence length="110" mass="12028">MEYATVNGMDVLTGNKGRVTMARAIRIQEAKNMITLEFTSNNTTFTLIWALRKHVLNVSVQGSAYDGRLCGLMGNADGDTHNDFQTPDGAAVLDAIAFGESWRVTGQRCE</sequence>
<evidence type="ECO:0000313" key="2">
    <source>
        <dbReference type="Proteomes" id="UP000694865"/>
    </source>
</evidence>
<gene>
    <name evidence="3" type="primary">LOC102809506</name>
</gene>
<dbReference type="GeneID" id="102809506"/>
<dbReference type="PANTHER" id="PTHR37860">
    <property type="entry name" value="AGAP008810-PA"/>
    <property type="match status" value="1"/>
</dbReference>